<reference evidence="3 4" key="1">
    <citation type="journal article" date="2022" name="Nat. Plants">
        <title>Genomes of leafy and leafless Platanthera orchids illuminate the evolution of mycoheterotrophy.</title>
        <authorList>
            <person name="Li M.H."/>
            <person name="Liu K.W."/>
            <person name="Li Z."/>
            <person name="Lu H.C."/>
            <person name="Ye Q.L."/>
            <person name="Zhang D."/>
            <person name="Wang J.Y."/>
            <person name="Li Y.F."/>
            <person name="Zhong Z.M."/>
            <person name="Liu X."/>
            <person name="Yu X."/>
            <person name="Liu D.K."/>
            <person name="Tu X.D."/>
            <person name="Liu B."/>
            <person name="Hao Y."/>
            <person name="Liao X.Y."/>
            <person name="Jiang Y.T."/>
            <person name="Sun W.H."/>
            <person name="Chen J."/>
            <person name="Chen Y.Q."/>
            <person name="Ai Y."/>
            <person name="Zhai J.W."/>
            <person name="Wu S.S."/>
            <person name="Zhou Z."/>
            <person name="Hsiao Y.Y."/>
            <person name="Wu W.L."/>
            <person name="Chen Y.Y."/>
            <person name="Lin Y.F."/>
            <person name="Hsu J.L."/>
            <person name="Li C.Y."/>
            <person name="Wang Z.W."/>
            <person name="Zhao X."/>
            <person name="Zhong W.Y."/>
            <person name="Ma X.K."/>
            <person name="Ma L."/>
            <person name="Huang J."/>
            <person name="Chen G.Z."/>
            <person name="Huang M.Z."/>
            <person name="Huang L."/>
            <person name="Peng D.H."/>
            <person name="Luo Y.B."/>
            <person name="Zou S.Q."/>
            <person name="Chen S.P."/>
            <person name="Lan S."/>
            <person name="Tsai W.C."/>
            <person name="Van de Peer Y."/>
            <person name="Liu Z.J."/>
        </authorList>
    </citation>
    <scope>NUCLEOTIDE SEQUENCE [LARGE SCALE GENOMIC DNA]</scope>
    <source>
        <strain evidence="3">Lor287</strain>
    </source>
</reference>
<evidence type="ECO:0000256" key="2">
    <source>
        <dbReference type="ARBA" id="ARBA00023134"/>
    </source>
</evidence>
<sequence>MLQKKPFILGISRDLNFGGWQWYPGHVTKTEKELKERLKLMDVIEIRDARIPMSTSHPQEIFLQDRHNIINSASRSELSYLENFHSVITHRPLQLEIFSVMITVLFSWRFSSGSGFCCAWPCVVELGRDGSNCSPPPHFSPFSRACWLPAEGRWRWSCSLGRWFPVALVLGLLGKRRIRLALDLAVEWQDKEDYENKKHHLRETQRLLCEPGNCSSLSSETIV</sequence>
<proteinExistence type="predicted"/>
<dbReference type="AlphaFoldDB" id="A0AAP0G2Z0"/>
<gene>
    <name evidence="3" type="ORF">KSP39_PZI013959</name>
</gene>
<dbReference type="GO" id="GO:0005739">
    <property type="term" value="C:mitochondrion"/>
    <property type="evidence" value="ECO:0007669"/>
    <property type="project" value="TreeGrafter"/>
</dbReference>
<accession>A0AAP0G2Z0</accession>
<dbReference type="EMBL" id="JBBWWQ010000011">
    <property type="protein sequence ID" value="KAK8935190.1"/>
    <property type="molecule type" value="Genomic_DNA"/>
</dbReference>
<dbReference type="PANTHER" id="PTHR45782:SF5">
    <property type="entry name" value="DAR GTPASE 3, CHLOROPLASTIC"/>
    <property type="match status" value="1"/>
</dbReference>
<dbReference type="GO" id="GO:0032543">
    <property type="term" value="P:mitochondrial translation"/>
    <property type="evidence" value="ECO:0007669"/>
    <property type="project" value="TreeGrafter"/>
</dbReference>
<comment type="caution">
    <text evidence="3">The sequence shown here is derived from an EMBL/GenBank/DDBJ whole genome shotgun (WGS) entry which is preliminary data.</text>
</comment>
<dbReference type="PANTHER" id="PTHR45782">
    <property type="entry name" value="MITOCHONDRIAL RIBOSOME-ASSOCIATED GTPASE 1"/>
    <property type="match status" value="1"/>
</dbReference>
<evidence type="ECO:0000313" key="4">
    <source>
        <dbReference type="Proteomes" id="UP001418222"/>
    </source>
</evidence>
<name>A0AAP0G2Z0_9ASPA</name>
<organism evidence="3 4">
    <name type="scientific">Platanthera zijinensis</name>
    <dbReference type="NCBI Taxonomy" id="2320716"/>
    <lineage>
        <taxon>Eukaryota</taxon>
        <taxon>Viridiplantae</taxon>
        <taxon>Streptophyta</taxon>
        <taxon>Embryophyta</taxon>
        <taxon>Tracheophyta</taxon>
        <taxon>Spermatophyta</taxon>
        <taxon>Magnoliopsida</taxon>
        <taxon>Liliopsida</taxon>
        <taxon>Asparagales</taxon>
        <taxon>Orchidaceae</taxon>
        <taxon>Orchidoideae</taxon>
        <taxon>Orchideae</taxon>
        <taxon>Orchidinae</taxon>
        <taxon>Platanthera</taxon>
    </lineage>
</organism>
<keyword evidence="2" id="KW-0342">GTP-binding</keyword>
<keyword evidence="1" id="KW-0547">Nucleotide-binding</keyword>
<evidence type="ECO:0000313" key="3">
    <source>
        <dbReference type="EMBL" id="KAK8935190.1"/>
    </source>
</evidence>
<protein>
    <submittedName>
        <fullName evidence="3">Uncharacterized protein</fullName>
    </submittedName>
</protein>
<keyword evidence="4" id="KW-1185">Reference proteome</keyword>
<dbReference type="GO" id="GO:0005525">
    <property type="term" value="F:GTP binding"/>
    <property type="evidence" value="ECO:0007669"/>
    <property type="project" value="UniProtKB-KW"/>
</dbReference>
<dbReference type="Proteomes" id="UP001418222">
    <property type="component" value="Unassembled WGS sequence"/>
</dbReference>
<evidence type="ECO:0000256" key="1">
    <source>
        <dbReference type="ARBA" id="ARBA00022741"/>
    </source>
</evidence>
<dbReference type="GO" id="GO:0003924">
    <property type="term" value="F:GTPase activity"/>
    <property type="evidence" value="ECO:0007669"/>
    <property type="project" value="TreeGrafter"/>
</dbReference>